<feature type="chain" id="PRO_5026757753" evidence="1">
    <location>
        <begin position="27"/>
        <end position="232"/>
    </location>
</feature>
<dbReference type="PANTHER" id="PTHR36057">
    <property type="match status" value="1"/>
</dbReference>
<name>A0A6L3SZN2_9HYPH</name>
<dbReference type="OrthoDB" id="9808254at2"/>
<evidence type="ECO:0000313" key="2">
    <source>
        <dbReference type="EMBL" id="KAB1079114.1"/>
    </source>
</evidence>
<accession>A0A6L3SZN2</accession>
<dbReference type="InterPro" id="IPR036249">
    <property type="entry name" value="Thioredoxin-like_sf"/>
</dbReference>
<dbReference type="Proteomes" id="UP000474159">
    <property type="component" value="Unassembled WGS sequence"/>
</dbReference>
<dbReference type="SUPFAM" id="SSF52833">
    <property type="entry name" value="Thioredoxin-like"/>
    <property type="match status" value="1"/>
</dbReference>
<comment type="caution">
    <text evidence="2">The sequence shown here is derived from an EMBL/GenBank/DDBJ whole genome shotgun (WGS) entry which is preliminary data.</text>
</comment>
<dbReference type="Pfam" id="PF06764">
    <property type="entry name" value="DUF1223"/>
    <property type="match status" value="1"/>
</dbReference>
<dbReference type="AlphaFoldDB" id="A0A6L3SZN2"/>
<protein>
    <submittedName>
        <fullName evidence="2">DUF1223 domain-containing protein</fullName>
    </submittedName>
</protein>
<organism evidence="2 3">
    <name type="scientific">Methylobacterium soli</name>
    <dbReference type="NCBI Taxonomy" id="553447"/>
    <lineage>
        <taxon>Bacteria</taxon>
        <taxon>Pseudomonadati</taxon>
        <taxon>Pseudomonadota</taxon>
        <taxon>Alphaproteobacteria</taxon>
        <taxon>Hyphomicrobiales</taxon>
        <taxon>Methylobacteriaceae</taxon>
        <taxon>Methylobacterium</taxon>
    </lineage>
</organism>
<keyword evidence="3" id="KW-1185">Reference proteome</keyword>
<keyword evidence="1" id="KW-0732">Signal</keyword>
<gene>
    <name evidence="2" type="ORF">F6X53_12120</name>
</gene>
<evidence type="ECO:0000256" key="1">
    <source>
        <dbReference type="SAM" id="SignalP"/>
    </source>
</evidence>
<feature type="signal peptide" evidence="1">
    <location>
        <begin position="1"/>
        <end position="26"/>
    </location>
</feature>
<dbReference type="RefSeq" id="WP_151000279.1">
    <property type="nucleotide sequence ID" value="NZ_BPQY01000124.1"/>
</dbReference>
<sequence>MRYVAFLVLPLLVPLAATKVASPAAAAERPVVVELFTSQSCSSCPPAEALLGELAEKPDGLLPLAFHVTYWNRLDWRDTFSLPAATARQQAYAERLGDGNFTPQIVVDGRRSVVGSRRGEVSTAIGQARGEASAALPVSLSRADGNLVVHLGAGSGAADILLVGFDARHETRVARGENAGRTLVQANVVRSVRSLGRWDGKARTLSEPWPAGSEAAVIVQAADGRILGAGRS</sequence>
<dbReference type="Gene3D" id="3.40.30.10">
    <property type="entry name" value="Glutaredoxin"/>
    <property type="match status" value="1"/>
</dbReference>
<proteinExistence type="predicted"/>
<reference evidence="2 3" key="1">
    <citation type="submission" date="2019-09" db="EMBL/GenBank/DDBJ databases">
        <title>YIM 48816 draft genome.</title>
        <authorList>
            <person name="Jiang L."/>
        </authorList>
    </citation>
    <scope>NUCLEOTIDE SEQUENCE [LARGE SCALE GENOMIC DNA]</scope>
    <source>
        <strain evidence="2 3">YIM 48816</strain>
    </source>
</reference>
<dbReference type="EMBL" id="VZZK01000010">
    <property type="protein sequence ID" value="KAB1079114.1"/>
    <property type="molecule type" value="Genomic_DNA"/>
</dbReference>
<dbReference type="PANTHER" id="PTHR36057:SF1">
    <property type="entry name" value="LIPOPROTEIN LIPID ATTACHMENT SITE-LIKE PROTEIN, PUTATIVE (DUF1223)-RELATED"/>
    <property type="match status" value="1"/>
</dbReference>
<evidence type="ECO:0000313" key="3">
    <source>
        <dbReference type="Proteomes" id="UP000474159"/>
    </source>
</evidence>
<dbReference type="InterPro" id="IPR010634">
    <property type="entry name" value="DUF1223"/>
</dbReference>